<evidence type="ECO:0000256" key="2">
    <source>
        <dbReference type="ARBA" id="ARBA00022630"/>
    </source>
</evidence>
<keyword evidence="2" id="KW-0285">Flavoprotein</keyword>
<feature type="region of interest" description="Disordered" evidence="4">
    <location>
        <begin position="636"/>
        <end position="668"/>
    </location>
</feature>
<evidence type="ECO:0000259" key="5">
    <source>
        <dbReference type="PROSITE" id="PS00624"/>
    </source>
</evidence>
<dbReference type="GO" id="GO:0050660">
    <property type="term" value="F:flavin adenine dinucleotide binding"/>
    <property type="evidence" value="ECO:0007669"/>
    <property type="project" value="InterPro"/>
</dbReference>
<dbReference type="Pfam" id="PF00732">
    <property type="entry name" value="GMC_oxred_N"/>
    <property type="match status" value="1"/>
</dbReference>
<dbReference type="PROSITE" id="PS00624">
    <property type="entry name" value="GMC_OXRED_2"/>
    <property type="match status" value="1"/>
</dbReference>
<comment type="caution">
    <text evidence="6">The sequence shown here is derived from an EMBL/GenBank/DDBJ whole genome shotgun (WGS) entry which is preliminary data.</text>
</comment>
<keyword evidence="3" id="KW-0274">FAD</keyword>
<dbReference type="InterPro" id="IPR007867">
    <property type="entry name" value="GMC_OxRtase_C"/>
</dbReference>
<dbReference type="InterPro" id="IPR000172">
    <property type="entry name" value="GMC_OxRdtase_N"/>
</dbReference>
<evidence type="ECO:0000256" key="4">
    <source>
        <dbReference type="SAM" id="MobiDB-lite"/>
    </source>
</evidence>
<keyword evidence="7" id="KW-1185">Reference proteome</keyword>
<dbReference type="PANTHER" id="PTHR11552:SF147">
    <property type="entry name" value="CHOLINE DEHYDROGENASE, MITOCHONDRIAL"/>
    <property type="match status" value="1"/>
</dbReference>
<protein>
    <recommendedName>
        <fullName evidence="5">Glucose-methanol-choline oxidoreductase N-terminal domain-containing protein</fullName>
    </recommendedName>
</protein>
<comment type="cofactor">
    <cofactor evidence="1">
        <name>FAD</name>
        <dbReference type="ChEBI" id="CHEBI:57692"/>
    </cofactor>
</comment>
<evidence type="ECO:0000256" key="1">
    <source>
        <dbReference type="ARBA" id="ARBA00001974"/>
    </source>
</evidence>
<dbReference type="AlphaFoldDB" id="A0A8J2JGC1"/>
<dbReference type="EMBL" id="CAJVCH010002073">
    <property type="protein sequence ID" value="CAG7642663.1"/>
    <property type="molecule type" value="Genomic_DNA"/>
</dbReference>
<accession>A0A8J2JGC1</accession>
<gene>
    <name evidence="6" type="ORF">AFUS01_LOCUS453</name>
</gene>
<dbReference type="Proteomes" id="UP000708208">
    <property type="component" value="Unassembled WGS sequence"/>
</dbReference>
<dbReference type="PANTHER" id="PTHR11552">
    <property type="entry name" value="GLUCOSE-METHANOL-CHOLINE GMC OXIDOREDUCTASE"/>
    <property type="match status" value="1"/>
</dbReference>
<reference evidence="6" key="1">
    <citation type="submission" date="2021-06" db="EMBL/GenBank/DDBJ databases">
        <authorList>
            <person name="Hodson N. C."/>
            <person name="Mongue J. A."/>
            <person name="Jaron S. K."/>
        </authorList>
    </citation>
    <scope>NUCLEOTIDE SEQUENCE</scope>
</reference>
<proteinExistence type="predicted"/>
<feature type="domain" description="Glucose-methanol-choline oxidoreductase N-terminal" evidence="5">
    <location>
        <begin position="303"/>
        <end position="317"/>
    </location>
</feature>
<organism evidence="6 7">
    <name type="scientific">Allacma fusca</name>
    <dbReference type="NCBI Taxonomy" id="39272"/>
    <lineage>
        <taxon>Eukaryota</taxon>
        <taxon>Metazoa</taxon>
        <taxon>Ecdysozoa</taxon>
        <taxon>Arthropoda</taxon>
        <taxon>Hexapoda</taxon>
        <taxon>Collembola</taxon>
        <taxon>Symphypleona</taxon>
        <taxon>Sminthuridae</taxon>
        <taxon>Allacma</taxon>
    </lineage>
</organism>
<sequence length="684" mass="75484">MDDPLGHFFQRVFYGFLGSLSLYIATWHNFGLLRDQWTSNPINYVDTYDFIVVGGGTAGSVVANRLSENFRVLLLEAGGDPYPLSSVPGLSLFLLNHNEIDWMHKTVPQKNACLGLKNNESIWSQGKGLGGTSNLNFMVHTRGHPQDFNRWAEITNDPSWSYEGVLPYFKRAEDYVGSWNESAEHARGGPMHIAPPPFVGTSPLFVKAGKDLGYDMVDVNGKFNEGFDFISYNIKFGRRHGAFQAYLRPISRRRSLTVVKFANVHKVLFREDNDKNEAYGVEFTRHDIKRCAYATKEIILSAGTVQTPKILMLSGIGPKEHLETNNVSVRVDSPVGQNVQDHVSTYLGPFFVDDLIVPSFDQNLNGKAFTDYLNRGSGPFTTSGIQATGFVASGHAKARGEGNWPDIQLLYMGMGVHDTFGKDLAKAFNLRHDDIVKYLRHAIGRNSFMIVTSLARPSQRGEIKLTSNDSSSPVAIDPKYLQSPEDVKILIEGLKKAVELVEGTPTFQKYNGRFTNETLPGCVGVPFRSDEYWECYVRHMTLSLHNMVGSSSMGNRGARESVVDPELQVIGTKRLRVVDASVMPTIPIGNTHAPTVMIAERGAQLIKKVWIRPGNSTGGIGSGSSTVASVDIDLSASSSTGAPSEDSPVLNKTETKIENSTTSGSNEIKYRPPLQCKYGYCITE</sequence>
<evidence type="ECO:0000313" key="7">
    <source>
        <dbReference type="Proteomes" id="UP000708208"/>
    </source>
</evidence>
<dbReference type="GO" id="GO:0016614">
    <property type="term" value="F:oxidoreductase activity, acting on CH-OH group of donors"/>
    <property type="evidence" value="ECO:0007669"/>
    <property type="project" value="InterPro"/>
</dbReference>
<evidence type="ECO:0000313" key="6">
    <source>
        <dbReference type="EMBL" id="CAG7642663.1"/>
    </source>
</evidence>
<dbReference type="PIRSF" id="PIRSF000137">
    <property type="entry name" value="Alcohol_oxidase"/>
    <property type="match status" value="1"/>
</dbReference>
<dbReference type="OrthoDB" id="269227at2759"/>
<evidence type="ECO:0000256" key="3">
    <source>
        <dbReference type="ARBA" id="ARBA00022827"/>
    </source>
</evidence>
<name>A0A8J2JGC1_9HEXA</name>
<dbReference type="InterPro" id="IPR012132">
    <property type="entry name" value="GMC_OxRdtase"/>
</dbReference>
<dbReference type="Pfam" id="PF05199">
    <property type="entry name" value="GMC_oxred_C"/>
    <property type="match status" value="1"/>
</dbReference>